<dbReference type="EMBL" id="JEOB01000001">
    <property type="protein sequence ID" value="EXM40900.1"/>
    <property type="molecule type" value="Genomic_DNA"/>
</dbReference>
<dbReference type="Gene3D" id="3.40.50.2300">
    <property type="match status" value="2"/>
</dbReference>
<name>A0A011WV67_RUMAL</name>
<keyword evidence="6" id="KW-1185">Reference proteome</keyword>
<dbReference type="InterPro" id="IPR046335">
    <property type="entry name" value="LacI/GalR-like_sensor"/>
</dbReference>
<evidence type="ECO:0000256" key="1">
    <source>
        <dbReference type="ARBA" id="ARBA00023015"/>
    </source>
</evidence>
<evidence type="ECO:0000259" key="4">
    <source>
        <dbReference type="PROSITE" id="PS50887"/>
    </source>
</evidence>
<dbReference type="CDD" id="cd06267">
    <property type="entry name" value="PBP1_LacI_sugar_binding-like"/>
    <property type="match status" value="1"/>
</dbReference>
<dbReference type="Pfam" id="PF00990">
    <property type="entry name" value="GGDEF"/>
    <property type="match status" value="1"/>
</dbReference>
<sequence length="649" mass="74158">MSERKNICFLTAVPESIHANRLASGIFEQCEKYGYNVAVFSAMISPDFFFKEYAEGEMAIYELPDFSRFDGIVIDVISLVLQNRTKYVEKICHRIKEQTDAPLVGVGIPIDDITMVRSDNDLMFRELCRHAVNVHGCKEICLLTGQKGNTEAESRLAVMLDELANLGLQVKDEHIIYGDFWYFSGQKLADDILSGKISMPDAVIAASDHMALGLIEKLSANDVRVPEDIRVLGFEATHEALLNKISLTTIESNFAKCAADAVDIIRSKIEPDKEVIPFKPDLTHMLHLGKSCGCKPDFEKTLDMVKSSMYFVSKNYSTALFSDNIDIGMLMESYIPEKLTASQTPDECISNLYDAAYILAPYENIYLCMCEDWLDMDMNCKKGYTERIKLVMRRSKECRSDYCSNTDAETFSRKEMLPGMFENSNVPYVYYFSPMHFGDNTLGYNVLQRKLTDKEKINLVYRNWLRFANNALEMVRSKHHFIDMSFHDKMTGLLNRRGMYSEFEKMRRNADPDDKLFVCVIDMDRLKYINDTFGHQEGDVAIKVIGDVSASITDEHELCVRAGGDEFYIIGVGQYDDIVLDLKKERFYQVLKKKMANIQRPYSVTASIGAALSRLTDDVRLDSLILEADEAMYYHKILRKMNDHKVDIP</sequence>
<organism evidence="5 6">
    <name type="scientific">Ruminococcus albus SY3</name>
    <dbReference type="NCBI Taxonomy" id="1341156"/>
    <lineage>
        <taxon>Bacteria</taxon>
        <taxon>Bacillati</taxon>
        <taxon>Bacillota</taxon>
        <taxon>Clostridia</taxon>
        <taxon>Eubacteriales</taxon>
        <taxon>Oscillospiraceae</taxon>
        <taxon>Ruminococcus</taxon>
    </lineage>
</organism>
<dbReference type="PANTHER" id="PTHR30146">
    <property type="entry name" value="LACI-RELATED TRANSCRIPTIONAL REPRESSOR"/>
    <property type="match status" value="1"/>
</dbReference>
<reference evidence="5 6" key="1">
    <citation type="submission" date="2013-06" db="EMBL/GenBank/DDBJ databases">
        <title>Rumen cellulosomics: divergent fiber-degrading strategies revealed by comparative genome-wide analysis of six Ruminococcal strains.</title>
        <authorList>
            <person name="Dassa B."/>
            <person name="Borovok I."/>
            <person name="Lamed R."/>
            <person name="Flint H."/>
            <person name="Yeoman C.J."/>
            <person name="White B."/>
            <person name="Bayer E.A."/>
        </authorList>
    </citation>
    <scope>NUCLEOTIDE SEQUENCE [LARGE SCALE GENOMIC DNA]</scope>
    <source>
        <strain evidence="5 6">SY3</strain>
    </source>
</reference>
<dbReference type="OrthoDB" id="56125at2"/>
<proteinExistence type="predicted"/>
<dbReference type="InterPro" id="IPR028082">
    <property type="entry name" value="Peripla_BP_I"/>
</dbReference>
<dbReference type="Proteomes" id="UP000021369">
    <property type="component" value="Unassembled WGS sequence"/>
</dbReference>
<dbReference type="Pfam" id="PF13377">
    <property type="entry name" value="Peripla_BP_3"/>
    <property type="match status" value="1"/>
</dbReference>
<evidence type="ECO:0000313" key="6">
    <source>
        <dbReference type="Proteomes" id="UP000021369"/>
    </source>
</evidence>
<feature type="domain" description="GGDEF" evidence="4">
    <location>
        <begin position="514"/>
        <end position="649"/>
    </location>
</feature>
<dbReference type="SMART" id="SM00267">
    <property type="entry name" value="GGDEF"/>
    <property type="match status" value="1"/>
</dbReference>
<evidence type="ECO:0000313" key="5">
    <source>
        <dbReference type="EMBL" id="EXM40900.1"/>
    </source>
</evidence>
<evidence type="ECO:0000256" key="3">
    <source>
        <dbReference type="ARBA" id="ARBA00023163"/>
    </source>
</evidence>
<protein>
    <recommendedName>
        <fullName evidence="4">GGDEF domain-containing protein</fullName>
    </recommendedName>
</protein>
<dbReference type="PROSITE" id="PS50887">
    <property type="entry name" value="GGDEF"/>
    <property type="match status" value="1"/>
</dbReference>
<dbReference type="SUPFAM" id="SSF53822">
    <property type="entry name" value="Periplasmic binding protein-like I"/>
    <property type="match status" value="1"/>
</dbReference>
<dbReference type="PANTHER" id="PTHR30146:SF24">
    <property type="entry name" value="XYLOSE OPERON REGULATORY PROTEIN"/>
    <property type="match status" value="1"/>
</dbReference>
<dbReference type="CDD" id="cd01949">
    <property type="entry name" value="GGDEF"/>
    <property type="match status" value="1"/>
</dbReference>
<dbReference type="RefSeq" id="WP_037284169.1">
    <property type="nucleotide sequence ID" value="NZ_JEOB01000001.1"/>
</dbReference>
<dbReference type="InterPro" id="IPR029787">
    <property type="entry name" value="Nucleotide_cyclase"/>
</dbReference>
<dbReference type="Gene3D" id="3.30.70.270">
    <property type="match status" value="1"/>
</dbReference>
<keyword evidence="2" id="KW-0238">DNA-binding</keyword>
<dbReference type="AlphaFoldDB" id="A0A011WV67"/>
<dbReference type="GO" id="GO:0000976">
    <property type="term" value="F:transcription cis-regulatory region binding"/>
    <property type="evidence" value="ECO:0007669"/>
    <property type="project" value="TreeGrafter"/>
</dbReference>
<accession>A0A011WV67</accession>
<dbReference type="InterPro" id="IPR000160">
    <property type="entry name" value="GGDEF_dom"/>
</dbReference>
<evidence type="ECO:0000256" key="2">
    <source>
        <dbReference type="ARBA" id="ARBA00023125"/>
    </source>
</evidence>
<dbReference type="GO" id="GO:0003700">
    <property type="term" value="F:DNA-binding transcription factor activity"/>
    <property type="evidence" value="ECO:0007669"/>
    <property type="project" value="TreeGrafter"/>
</dbReference>
<dbReference type="InterPro" id="IPR043128">
    <property type="entry name" value="Rev_trsase/Diguanyl_cyclase"/>
</dbReference>
<gene>
    <name evidence="5" type="ORF">RASY3_00615</name>
</gene>
<comment type="caution">
    <text evidence="5">The sequence shown here is derived from an EMBL/GenBank/DDBJ whole genome shotgun (WGS) entry which is preliminary data.</text>
</comment>
<keyword evidence="3" id="KW-0804">Transcription</keyword>
<keyword evidence="1" id="KW-0805">Transcription regulation</keyword>
<dbReference type="NCBIfam" id="TIGR00254">
    <property type="entry name" value="GGDEF"/>
    <property type="match status" value="1"/>
</dbReference>
<dbReference type="SUPFAM" id="SSF55073">
    <property type="entry name" value="Nucleotide cyclase"/>
    <property type="match status" value="1"/>
</dbReference>
<dbReference type="PATRIC" id="fig|1341156.4.peg.661"/>